<dbReference type="RefSeq" id="XP_013343309.1">
    <property type="nucleotide sequence ID" value="XM_013487855.1"/>
</dbReference>
<dbReference type="HOGENOM" id="CLU_1133394_0_0_1"/>
<dbReference type="OrthoDB" id="3866927at2759"/>
<name>A0A074YF51_AURSE</name>
<dbReference type="InParanoid" id="A0A074YF51"/>
<proteinExistence type="predicted"/>
<accession>A0A074YF51</accession>
<dbReference type="GeneID" id="25362891"/>
<reference evidence="1 2" key="1">
    <citation type="journal article" date="2014" name="BMC Genomics">
        <title>Genome sequencing of four Aureobasidium pullulans varieties: biotechnological potential, stress tolerance, and description of new species.</title>
        <authorList>
            <person name="Gostin Ar C."/>
            <person name="Ohm R.A."/>
            <person name="Kogej T."/>
            <person name="Sonjak S."/>
            <person name="Turk M."/>
            <person name="Zajc J."/>
            <person name="Zalar P."/>
            <person name="Grube M."/>
            <person name="Sun H."/>
            <person name="Han J."/>
            <person name="Sharma A."/>
            <person name="Chiniquy J."/>
            <person name="Ngan C.Y."/>
            <person name="Lipzen A."/>
            <person name="Barry K."/>
            <person name="Grigoriev I.V."/>
            <person name="Gunde-Cimerman N."/>
        </authorList>
    </citation>
    <scope>NUCLEOTIDE SEQUENCE [LARGE SCALE GENOMIC DNA]</scope>
    <source>
        <strain evidence="1 2">EXF-2481</strain>
    </source>
</reference>
<protein>
    <submittedName>
        <fullName evidence="1">Uncharacterized protein</fullName>
    </submittedName>
</protein>
<keyword evidence="2" id="KW-1185">Reference proteome</keyword>
<evidence type="ECO:0000313" key="2">
    <source>
        <dbReference type="Proteomes" id="UP000030641"/>
    </source>
</evidence>
<organism evidence="1 2">
    <name type="scientific">Aureobasidium subglaciale (strain EXF-2481)</name>
    <name type="common">Aureobasidium pullulans var. subglaciale</name>
    <dbReference type="NCBI Taxonomy" id="1043005"/>
    <lineage>
        <taxon>Eukaryota</taxon>
        <taxon>Fungi</taxon>
        <taxon>Dikarya</taxon>
        <taxon>Ascomycota</taxon>
        <taxon>Pezizomycotina</taxon>
        <taxon>Dothideomycetes</taxon>
        <taxon>Dothideomycetidae</taxon>
        <taxon>Dothideales</taxon>
        <taxon>Saccotheciaceae</taxon>
        <taxon>Aureobasidium</taxon>
    </lineage>
</organism>
<dbReference type="AlphaFoldDB" id="A0A074YF51"/>
<dbReference type="EMBL" id="KL584761">
    <property type="protein sequence ID" value="KEQ94654.1"/>
    <property type="molecule type" value="Genomic_DNA"/>
</dbReference>
<sequence>MSGNQPASGLERFCGLVSFGHPPVDLCSETAAKKTVVSQRDLSNEGHGRALRYRLRSEQHDLYQRKSKKDRHKSTATPKDHIPAAARRLLGSSSCLLATFGPLARVFGIGELSDVILGELEHNDLMSCLGGTRVLRRAVQNCPAAQTCLETLPFEPAGQFYSRETCCLPFPKNSCRPMLVTKGTFLPTRRERMRDGKGAEHRVYVDVYLGSDGHVPTDFDILGSWADMKLPDMPVDIVLGGLGRL</sequence>
<gene>
    <name evidence="1" type="ORF">AUEXF2481DRAFT_250134</name>
</gene>
<evidence type="ECO:0000313" key="1">
    <source>
        <dbReference type="EMBL" id="KEQ94654.1"/>
    </source>
</evidence>
<dbReference type="Proteomes" id="UP000030641">
    <property type="component" value="Unassembled WGS sequence"/>
</dbReference>